<protein>
    <submittedName>
        <fullName evidence="1">Uncharacterized protein</fullName>
    </submittedName>
</protein>
<sequence>MAFVVPGEVLGGGADGALGGVARGVVGEGAGPAVVGAALGGGGLDGVGQAGLGVVVGVGGGGVGVGQGSCAVVGLLDAVADRVVREGLPVDVRAADSGVRGLRGAVGLRRPRLGQAAQSVVGEALGVDRPGGVLAAGGGDAGDVLCVVVGVGDVVDALGGEVAVGGLAGQAAGELVVGLGLVELLAEGSVLSAYGA</sequence>
<keyword evidence="2" id="KW-1185">Reference proteome</keyword>
<comment type="caution">
    <text evidence="1">The sequence shown here is derived from an EMBL/GenBank/DDBJ whole genome shotgun (WGS) entry which is preliminary data.</text>
</comment>
<name>A0ABV8TG14_9ACTN</name>
<accession>A0ABV8TG14</accession>
<evidence type="ECO:0000313" key="1">
    <source>
        <dbReference type="EMBL" id="MFC4329510.1"/>
    </source>
</evidence>
<dbReference type="RefSeq" id="WP_381740007.1">
    <property type="nucleotide sequence ID" value="NZ_JBHSDP010000015.1"/>
</dbReference>
<dbReference type="EMBL" id="JBHSDP010000015">
    <property type="protein sequence ID" value="MFC4329510.1"/>
    <property type="molecule type" value="Genomic_DNA"/>
</dbReference>
<gene>
    <name evidence="1" type="ORF">ACFPC0_17240</name>
</gene>
<organism evidence="1 2">
    <name type="scientific">Streptomyces andamanensis</name>
    <dbReference type="NCBI Taxonomy" id="1565035"/>
    <lineage>
        <taxon>Bacteria</taxon>
        <taxon>Bacillati</taxon>
        <taxon>Actinomycetota</taxon>
        <taxon>Actinomycetes</taxon>
        <taxon>Kitasatosporales</taxon>
        <taxon>Streptomycetaceae</taxon>
        <taxon>Streptomyces</taxon>
    </lineage>
</organism>
<proteinExistence type="predicted"/>
<evidence type="ECO:0000313" key="2">
    <source>
        <dbReference type="Proteomes" id="UP001595824"/>
    </source>
</evidence>
<dbReference type="Proteomes" id="UP001595824">
    <property type="component" value="Unassembled WGS sequence"/>
</dbReference>
<reference evidence="2" key="1">
    <citation type="journal article" date="2019" name="Int. J. Syst. Evol. Microbiol.">
        <title>The Global Catalogue of Microorganisms (GCM) 10K type strain sequencing project: providing services to taxonomists for standard genome sequencing and annotation.</title>
        <authorList>
            <consortium name="The Broad Institute Genomics Platform"/>
            <consortium name="The Broad Institute Genome Sequencing Center for Infectious Disease"/>
            <person name="Wu L."/>
            <person name="Ma J."/>
        </authorList>
    </citation>
    <scope>NUCLEOTIDE SEQUENCE [LARGE SCALE GENOMIC DNA]</scope>
    <source>
        <strain evidence="2">PCU 347</strain>
    </source>
</reference>